<sequence length="57" mass="6435">MQLSSRNAELKPAYDEYVKNERALARLEGSVQAVEYMAYGKMPGDGNHDGMKDHQPH</sequence>
<dbReference type="RefSeq" id="YP_008129981.1">
    <property type="nucleotide sequence ID" value="NC_021559.1"/>
</dbReference>
<dbReference type="EMBL" id="HQ337021">
    <property type="protein sequence ID" value="AGN11992.1"/>
    <property type="molecule type" value="Genomic_DNA"/>
</dbReference>
<reference evidence="1 2" key="1">
    <citation type="submission" date="2010-10" db="EMBL/GenBank/DDBJ databases">
        <title>The Genome Sequence of Prochlorococcus phage P-SSM3.</title>
        <authorList>
            <consortium name="The Broad Institute Genome Sequencing Platform"/>
            <person name="Henn M.R."/>
            <person name="Sullivan M.S."/>
            <person name="Osburne M.S."/>
            <person name="Levin J."/>
            <person name="Malboeuf C."/>
            <person name="Casali M."/>
            <person name="Russ C."/>
            <person name="Lennon N."/>
            <person name="Chapman S.B."/>
            <person name="Erlich R."/>
            <person name="Young S.K."/>
            <person name="Yandava C."/>
            <person name="Zeng Q."/>
            <person name="Alvarado L."/>
            <person name="Anderson S."/>
            <person name="Berlin A."/>
            <person name="Chen Z."/>
            <person name="Freedman E."/>
            <person name="Gellesch M."/>
            <person name="Goldberg J."/>
            <person name="Green L."/>
            <person name="Griggs A."/>
            <person name="Gujja S."/>
            <person name="Heilman E.R."/>
            <person name="Heiman D."/>
            <person name="Hollinger A."/>
            <person name="Howarth C."/>
            <person name="Larson L."/>
            <person name="Mehta T."/>
            <person name="Pearson M."/>
            <person name="Roberts A."/>
            <person name="Ryan E."/>
            <person name="Saif S."/>
            <person name="Shea T."/>
            <person name="Shenoy N."/>
            <person name="Sisk P."/>
            <person name="Stolte C."/>
            <person name="Sykes S."/>
            <person name="White J."/>
            <person name="Yu Q."/>
            <person name="Coleman M.L."/>
            <person name="Huang K.H."/>
            <person name="Weigele P.R."/>
            <person name="DeFrancesco A.S."/>
            <person name="Kern S.E."/>
            <person name="Thompson L.R."/>
            <person name="Fu R."/>
            <person name="Hombeck B."/>
            <person name="Chisholm S.W."/>
            <person name="Haas B."/>
            <person name="Nusbaum C."/>
            <person name="Birren B."/>
        </authorList>
    </citation>
    <scope>NUCLEOTIDE SEQUENCE [LARGE SCALE GENOMIC DNA]</scope>
    <source>
        <strain evidence="1 2">P-SSM3</strain>
    </source>
</reference>
<dbReference type="Proteomes" id="UP000201670">
    <property type="component" value="Segment"/>
</dbReference>
<name>R9S5D7_9CAUD</name>
<proteinExistence type="predicted"/>
<accession>R9S5D7</accession>
<dbReference type="GeneID" id="15956731"/>
<dbReference type="KEGG" id="vg:15956731"/>
<evidence type="ECO:0000313" key="1">
    <source>
        <dbReference type="EMBL" id="AGN11992.1"/>
    </source>
</evidence>
<keyword evidence="2" id="KW-1185">Reference proteome</keyword>
<organism evidence="1 2">
    <name type="scientific">Prochlorococcus phage P-SSM3</name>
    <dbReference type="NCBI Taxonomy" id="536453"/>
    <lineage>
        <taxon>Viruses</taxon>
        <taxon>Duplodnaviria</taxon>
        <taxon>Heunggongvirae</taxon>
        <taxon>Uroviricota</taxon>
        <taxon>Caudoviricetes</taxon>
        <taxon>Pantevenvirales</taxon>
        <taxon>Kyanoviridae</taxon>
        <taxon>Ronodorvirus</taxon>
        <taxon>Ronodorvirus pssm3</taxon>
    </lineage>
</organism>
<gene>
    <name evidence="1" type="ORF">PRAG_00050</name>
</gene>
<evidence type="ECO:0000313" key="2">
    <source>
        <dbReference type="Proteomes" id="UP000201670"/>
    </source>
</evidence>
<protein>
    <submittedName>
        <fullName evidence="1">Uncharacterized protein</fullName>
    </submittedName>
</protein>